<evidence type="ECO:0000313" key="1">
    <source>
        <dbReference type="EMBL" id="PIV25394.1"/>
    </source>
</evidence>
<sequence>MDGSLYHLRFGFPPNHFHYCGPRDSRAILDYLKAGKTDEGLRQLLEKFRGAVPYLKFIAQENKIKDPFDRRVVEAYWVGNDLLKNCNLQRFYNELENRFHTLVSKKTLVEMLGNVPLGSRPHHSFHVIHIFSQTGGMLKMFQPSLTLMNNCLIRPGKIKLKIKNKELKIKTQKLKIVNHSIKFVPSIETARVLDSTKFKKGDLVAIHWGWICDKISSSQQIQLNFWNNQSLKLFS</sequence>
<dbReference type="InterPro" id="IPR045660">
    <property type="entry name" value="DUF6390"/>
</dbReference>
<evidence type="ECO:0000313" key="2">
    <source>
        <dbReference type="Proteomes" id="UP000229966"/>
    </source>
</evidence>
<organism evidence="1 2">
    <name type="scientific">Candidatus Berkelbacteria bacterium CG03_land_8_20_14_0_80_40_36</name>
    <dbReference type="NCBI Taxonomy" id="1974509"/>
    <lineage>
        <taxon>Bacteria</taxon>
        <taxon>Candidatus Berkelbacteria</taxon>
    </lineage>
</organism>
<accession>A0A2M7CIC6</accession>
<name>A0A2M7CIC6_9BACT</name>
<dbReference type="Proteomes" id="UP000229966">
    <property type="component" value="Unassembled WGS sequence"/>
</dbReference>
<proteinExistence type="predicted"/>
<dbReference type="EMBL" id="PEUM01000052">
    <property type="protein sequence ID" value="PIV25394.1"/>
    <property type="molecule type" value="Genomic_DNA"/>
</dbReference>
<reference evidence="2" key="1">
    <citation type="submission" date="2017-09" db="EMBL/GenBank/DDBJ databases">
        <title>Depth-based differentiation of microbial function through sediment-hosted aquifers and enrichment of novel symbionts in the deep terrestrial subsurface.</title>
        <authorList>
            <person name="Probst A.J."/>
            <person name="Ladd B."/>
            <person name="Jarett J.K."/>
            <person name="Geller-Mcgrath D.E."/>
            <person name="Sieber C.M.K."/>
            <person name="Emerson J.B."/>
            <person name="Anantharaman K."/>
            <person name="Thomas B.C."/>
            <person name="Malmstrom R."/>
            <person name="Stieglmeier M."/>
            <person name="Klingl A."/>
            <person name="Woyke T."/>
            <person name="Ryan C.M."/>
            <person name="Banfield J.F."/>
        </authorList>
    </citation>
    <scope>NUCLEOTIDE SEQUENCE [LARGE SCALE GENOMIC DNA]</scope>
</reference>
<dbReference type="Pfam" id="PF19927">
    <property type="entry name" value="DUF6390"/>
    <property type="match status" value="1"/>
</dbReference>
<dbReference type="AlphaFoldDB" id="A0A2M7CIC6"/>
<protein>
    <submittedName>
        <fullName evidence="1">Uncharacterized protein</fullName>
    </submittedName>
</protein>
<comment type="caution">
    <text evidence="1">The sequence shown here is derived from an EMBL/GenBank/DDBJ whole genome shotgun (WGS) entry which is preliminary data.</text>
</comment>
<gene>
    <name evidence="1" type="ORF">COS38_01830</name>
</gene>